<gene>
    <name evidence="1" type="ORF">UA18_02737</name>
</gene>
<dbReference type="AlphaFoldDB" id="A0ABD7LK54"/>
<dbReference type="Proteomes" id="UP000196218">
    <property type="component" value="Unassembled WGS sequence"/>
</dbReference>
<comment type="caution">
    <text evidence="1">The sequence shown here is derived from an EMBL/GenBank/DDBJ whole genome shotgun (WGS) entry which is preliminary data.</text>
</comment>
<proteinExistence type="predicted"/>
<name>A0ABD7LK54_9BURK</name>
<sequence length="176" mass="20228">MGAHMIEDFEKKKISFYADYDRLFDEYVRDGLVMSERMSEFVPSCCNVMATHYQIASLISAAACYGLRKIPVNKQLKFYSPNTVRIVAKFGMRKSQIVCDIERLRTSFEFVLARADVDRATVETVALFAFQAQGLGRLKQDHVTNLALSEVAGYLAQKWFSNFMMEVDRISQQHKK</sequence>
<protein>
    <submittedName>
        <fullName evidence="1">Uncharacterized protein</fullName>
    </submittedName>
</protein>
<organism evidence="1 2">
    <name type="scientific">Burkholderia multivorans</name>
    <dbReference type="NCBI Taxonomy" id="87883"/>
    <lineage>
        <taxon>Bacteria</taxon>
        <taxon>Pseudomonadati</taxon>
        <taxon>Pseudomonadota</taxon>
        <taxon>Betaproteobacteria</taxon>
        <taxon>Burkholderiales</taxon>
        <taxon>Burkholderiaceae</taxon>
        <taxon>Burkholderia</taxon>
        <taxon>Burkholderia cepacia complex</taxon>
    </lineage>
</organism>
<accession>A0ABD7LK54</accession>
<dbReference type="EMBL" id="FKJW01000003">
    <property type="protein sequence ID" value="SAK21526.1"/>
    <property type="molecule type" value="Genomic_DNA"/>
</dbReference>
<evidence type="ECO:0000313" key="1">
    <source>
        <dbReference type="EMBL" id="SAK21526.1"/>
    </source>
</evidence>
<dbReference type="RefSeq" id="WP_088925954.1">
    <property type="nucleotide sequence ID" value="NZ_CADFGW010000016.1"/>
</dbReference>
<reference evidence="1 2" key="1">
    <citation type="submission" date="2016-04" db="EMBL/GenBank/DDBJ databases">
        <authorList>
            <person name="Peeters C."/>
        </authorList>
    </citation>
    <scope>NUCLEOTIDE SEQUENCE [LARGE SCALE GENOMIC DNA]</scope>
    <source>
        <strain evidence="1">LMG 29311</strain>
    </source>
</reference>
<evidence type="ECO:0000313" key="2">
    <source>
        <dbReference type="Proteomes" id="UP000196218"/>
    </source>
</evidence>